<feature type="compositionally biased region" description="Basic and acidic residues" evidence="1">
    <location>
        <begin position="43"/>
        <end position="93"/>
    </location>
</feature>
<feature type="compositionally biased region" description="Basic and acidic residues" evidence="1">
    <location>
        <begin position="174"/>
        <end position="183"/>
    </location>
</feature>
<evidence type="ECO:0000256" key="1">
    <source>
        <dbReference type="SAM" id="MobiDB-lite"/>
    </source>
</evidence>
<feature type="compositionally biased region" description="Polar residues" evidence="1">
    <location>
        <begin position="159"/>
        <end position="169"/>
    </location>
</feature>
<sequence>MSKKELLVHEGVEEDASSQPLSQHENERKSMTSTSDESVARSSKVEDEKSNVVHVPAESDKTSKEVKERHEDEEKCEKQDEKDVAGKEEEKEVKVVEKAMVVEEVLVVVQETMEEEDDEEEEEGDEDEKVTFGSPSFRVYCIPSTENNKEESKDESMQRDNSASESVESNSDEGQEKSQEIKNTKKKGNRGRRLKRAIKSGPVAVKNLLNVTSCYHPGCSGNDRARLLAEKAEG</sequence>
<dbReference type="EMBL" id="CM017328">
    <property type="protein sequence ID" value="KAE8123858.1"/>
    <property type="molecule type" value="Genomic_DNA"/>
</dbReference>
<proteinExistence type="predicted"/>
<feature type="region of interest" description="Disordered" evidence="1">
    <location>
        <begin position="1"/>
        <end position="93"/>
    </location>
</feature>
<feature type="compositionally biased region" description="Basic residues" evidence="1">
    <location>
        <begin position="184"/>
        <end position="198"/>
    </location>
</feature>
<feature type="compositionally biased region" description="Basic and acidic residues" evidence="1">
    <location>
        <begin position="1"/>
        <end position="11"/>
    </location>
</feature>
<protein>
    <submittedName>
        <fullName evidence="2">Uncharacterized protein</fullName>
    </submittedName>
</protein>
<feature type="region of interest" description="Disordered" evidence="1">
    <location>
        <begin position="107"/>
        <end position="199"/>
    </location>
</feature>
<name>A0A5N6RN92_9ROSI</name>
<dbReference type="Proteomes" id="UP000327013">
    <property type="component" value="Chromosome 8"/>
</dbReference>
<evidence type="ECO:0000313" key="3">
    <source>
        <dbReference type="Proteomes" id="UP000327013"/>
    </source>
</evidence>
<evidence type="ECO:0000313" key="2">
    <source>
        <dbReference type="EMBL" id="KAE8123858.1"/>
    </source>
</evidence>
<dbReference type="AlphaFoldDB" id="A0A5N6RN92"/>
<keyword evidence="3" id="KW-1185">Reference proteome</keyword>
<feature type="compositionally biased region" description="Acidic residues" evidence="1">
    <location>
        <begin position="112"/>
        <end position="128"/>
    </location>
</feature>
<feature type="compositionally biased region" description="Polar residues" evidence="1">
    <location>
        <begin position="31"/>
        <end position="41"/>
    </location>
</feature>
<dbReference type="OrthoDB" id="1903040at2759"/>
<accession>A0A5N6RN92</accession>
<reference evidence="2 3" key="1">
    <citation type="submission" date="2019-06" db="EMBL/GenBank/DDBJ databases">
        <title>A chromosomal-level reference genome of Carpinus fangiana (Coryloideae, Betulaceae).</title>
        <authorList>
            <person name="Yang X."/>
            <person name="Wang Z."/>
            <person name="Zhang L."/>
            <person name="Hao G."/>
            <person name="Liu J."/>
            <person name="Yang Y."/>
        </authorList>
    </citation>
    <scope>NUCLEOTIDE SEQUENCE [LARGE SCALE GENOMIC DNA]</scope>
    <source>
        <strain evidence="2">Cfa_2016G</strain>
        <tissue evidence="2">Leaf</tissue>
    </source>
</reference>
<feature type="compositionally biased region" description="Basic and acidic residues" evidence="1">
    <location>
        <begin position="147"/>
        <end position="158"/>
    </location>
</feature>
<gene>
    <name evidence="2" type="ORF">FH972_018780</name>
</gene>
<organism evidence="2 3">
    <name type="scientific">Carpinus fangiana</name>
    <dbReference type="NCBI Taxonomy" id="176857"/>
    <lineage>
        <taxon>Eukaryota</taxon>
        <taxon>Viridiplantae</taxon>
        <taxon>Streptophyta</taxon>
        <taxon>Embryophyta</taxon>
        <taxon>Tracheophyta</taxon>
        <taxon>Spermatophyta</taxon>
        <taxon>Magnoliopsida</taxon>
        <taxon>eudicotyledons</taxon>
        <taxon>Gunneridae</taxon>
        <taxon>Pentapetalae</taxon>
        <taxon>rosids</taxon>
        <taxon>fabids</taxon>
        <taxon>Fagales</taxon>
        <taxon>Betulaceae</taxon>
        <taxon>Carpinus</taxon>
    </lineage>
</organism>